<feature type="transmembrane region" description="Helical" evidence="2">
    <location>
        <begin position="338"/>
        <end position="356"/>
    </location>
</feature>
<name>A0A3B1DT51_9ZZZZ</name>
<evidence type="ECO:0000256" key="2">
    <source>
        <dbReference type="SAM" id="Phobius"/>
    </source>
</evidence>
<accession>A0A3B1DT51</accession>
<evidence type="ECO:0000313" key="3">
    <source>
        <dbReference type="EMBL" id="VAX39344.1"/>
    </source>
</evidence>
<keyword evidence="2" id="KW-1133">Transmembrane helix</keyword>
<evidence type="ECO:0008006" key="4">
    <source>
        <dbReference type="Google" id="ProtNLM"/>
    </source>
</evidence>
<dbReference type="AlphaFoldDB" id="A0A3B1DT51"/>
<keyword evidence="2" id="KW-0812">Transmembrane</keyword>
<sequence length="453" mass="51749">MRDAKKLGGIAIIFIVLLRLSIGWQFLYEGLWKCDTMQSSRPWTAAGYLRNAQGPLRDHFRNMTGDPDELNWLDYNKMAAKWDRWHERFLAHHTDLTKDQKKRINTLLNGNKELKAILNKLPAGINIKGPSLQKVIRFDKKSHRLIVDGNLHLVPKEVRALERMAKKSGQLFKKPDEKERKEENDKALKEFTAAIKRLKALSGRFSFKEQLRISLKGDPERAAIVNADGRRIGKIDRYKEMLKNYEEDLKKSQQDFQQDHLKYQWNLIQKMRSELVGPIKAMEKDLYAKADNWLTIEQLQRGPVPAEPSQMRSLDNTTIWGLLILGGMLLMGFGTRIAALGGAVMLLSFYLVIPPFPGVPPAPGPEHSLFVNKNLIEMIALIAIVFLPTGQWFGLDRWVYGSISRLWSKPKPDSQPVITAPQKEKTPQAPAKEAVKPDAKPDGTTYQLDNKKK</sequence>
<feature type="transmembrane region" description="Helical" evidence="2">
    <location>
        <begin position="376"/>
        <end position="395"/>
    </location>
</feature>
<feature type="transmembrane region" description="Helical" evidence="2">
    <location>
        <begin position="317"/>
        <end position="333"/>
    </location>
</feature>
<gene>
    <name evidence="3" type="ORF">MNBD_PLANCTO02-935</name>
</gene>
<protein>
    <recommendedName>
        <fullName evidence="4">TQO small subunit DoxD domain-containing protein</fullName>
    </recommendedName>
</protein>
<organism evidence="3">
    <name type="scientific">hydrothermal vent metagenome</name>
    <dbReference type="NCBI Taxonomy" id="652676"/>
    <lineage>
        <taxon>unclassified sequences</taxon>
        <taxon>metagenomes</taxon>
        <taxon>ecological metagenomes</taxon>
    </lineage>
</organism>
<proteinExistence type="predicted"/>
<evidence type="ECO:0000256" key="1">
    <source>
        <dbReference type="SAM" id="MobiDB-lite"/>
    </source>
</evidence>
<dbReference type="EMBL" id="UOGL01000323">
    <property type="protein sequence ID" value="VAX39344.1"/>
    <property type="molecule type" value="Genomic_DNA"/>
</dbReference>
<keyword evidence="2" id="KW-0472">Membrane</keyword>
<feature type="region of interest" description="Disordered" evidence="1">
    <location>
        <begin position="409"/>
        <end position="453"/>
    </location>
</feature>
<feature type="compositionally biased region" description="Polar residues" evidence="1">
    <location>
        <begin position="444"/>
        <end position="453"/>
    </location>
</feature>
<reference evidence="3" key="1">
    <citation type="submission" date="2018-06" db="EMBL/GenBank/DDBJ databases">
        <authorList>
            <person name="Zhirakovskaya E."/>
        </authorList>
    </citation>
    <scope>NUCLEOTIDE SEQUENCE</scope>
</reference>